<feature type="chain" id="PRO_5038887580" evidence="1">
    <location>
        <begin position="22"/>
        <end position="128"/>
    </location>
</feature>
<keyword evidence="1" id="KW-0732">Signal</keyword>
<dbReference type="OrthoDB" id="5119497at2"/>
<evidence type="ECO:0000256" key="1">
    <source>
        <dbReference type="SAM" id="SignalP"/>
    </source>
</evidence>
<comment type="caution">
    <text evidence="2">The sequence shown here is derived from an EMBL/GenBank/DDBJ whole genome shotgun (WGS) entry which is preliminary data.</text>
</comment>
<name>A0A5C7XP67_9MYCO</name>
<dbReference type="Pfam" id="PF10709">
    <property type="entry name" value="DUF2511"/>
    <property type="match status" value="1"/>
</dbReference>
<dbReference type="RefSeq" id="WP_083071093.1">
    <property type="nucleotide sequence ID" value="NZ_JACKUJ010000020.1"/>
</dbReference>
<proteinExistence type="predicted"/>
<gene>
    <name evidence="2" type="ORF">E6Q54_20650</name>
</gene>
<accession>A0A5C7XP67</accession>
<feature type="signal peptide" evidence="1">
    <location>
        <begin position="1"/>
        <end position="21"/>
    </location>
</feature>
<sequence length="128" mass="13306">MPSKSLLQFAAVIAVAAAATTASPTAITAAAPNPDNRPRGYVSEETWTDGPWPLTVAEATLMCARQGVGGGHQSVTLAANRKMYAVNGTAKSTGQFEDIDEIWAEDASYPGLKVNIGPLLTKGLSLCD</sequence>
<dbReference type="AlphaFoldDB" id="A0A5C7XP67"/>
<dbReference type="Proteomes" id="UP000321797">
    <property type="component" value="Unassembled WGS sequence"/>
</dbReference>
<organism evidence="2 3">
    <name type="scientific">Mycolicibacter arupensis</name>
    <dbReference type="NCBI Taxonomy" id="342002"/>
    <lineage>
        <taxon>Bacteria</taxon>
        <taxon>Bacillati</taxon>
        <taxon>Actinomycetota</taxon>
        <taxon>Actinomycetes</taxon>
        <taxon>Mycobacteriales</taxon>
        <taxon>Mycobacteriaceae</taxon>
        <taxon>Mycolicibacter</taxon>
    </lineage>
</organism>
<protein>
    <submittedName>
        <fullName evidence="2">DUF2511 domain-containing protein</fullName>
    </submittedName>
</protein>
<dbReference type="InterPro" id="IPR019648">
    <property type="entry name" value="YebY"/>
</dbReference>
<reference evidence="2 3" key="1">
    <citation type="submission" date="2018-09" db="EMBL/GenBank/DDBJ databases">
        <title>Metagenome Assembled Genomes from an Advanced Water Purification Facility.</title>
        <authorList>
            <person name="Stamps B.W."/>
            <person name="Spear J.R."/>
        </authorList>
    </citation>
    <scope>NUCLEOTIDE SEQUENCE [LARGE SCALE GENOMIC DNA]</scope>
    <source>
        <strain evidence="2">Bin_29_2</strain>
    </source>
</reference>
<evidence type="ECO:0000313" key="2">
    <source>
        <dbReference type="EMBL" id="TXI51245.1"/>
    </source>
</evidence>
<dbReference type="EMBL" id="SSGD01000150">
    <property type="protein sequence ID" value="TXI51245.1"/>
    <property type="molecule type" value="Genomic_DNA"/>
</dbReference>
<evidence type="ECO:0000313" key="3">
    <source>
        <dbReference type="Proteomes" id="UP000321797"/>
    </source>
</evidence>